<evidence type="ECO:0000259" key="2">
    <source>
        <dbReference type="Pfam" id="PF03644"/>
    </source>
</evidence>
<dbReference type="Proteomes" id="UP000005238">
    <property type="component" value="Unassembled WGS sequence"/>
</dbReference>
<accession>H3GSA0</accession>
<dbReference type="EnsemblProtists" id="Phyra79858">
    <property type="protein sequence ID" value="Phyra79858"/>
    <property type="gene ID" value="Phyra79858"/>
</dbReference>
<dbReference type="HOGENOM" id="CLU_317246_0_0_1"/>
<dbReference type="EMBL" id="DS566041">
    <property type="status" value="NOT_ANNOTATED_CDS"/>
    <property type="molecule type" value="Genomic_DNA"/>
</dbReference>
<evidence type="ECO:0000256" key="1">
    <source>
        <dbReference type="SAM" id="MobiDB-lite"/>
    </source>
</evidence>
<dbReference type="InterPro" id="IPR005201">
    <property type="entry name" value="TIM_ENGase"/>
</dbReference>
<reference evidence="3" key="2">
    <citation type="submission" date="2015-06" db="UniProtKB">
        <authorList>
            <consortium name="EnsemblProtists"/>
        </authorList>
    </citation>
    <scope>IDENTIFICATION</scope>
    <source>
        <strain evidence="3">Pr102</strain>
    </source>
</reference>
<proteinExistence type="predicted"/>
<evidence type="ECO:0000313" key="4">
    <source>
        <dbReference type="Proteomes" id="UP000005238"/>
    </source>
</evidence>
<dbReference type="GO" id="GO:0005829">
    <property type="term" value="C:cytosol"/>
    <property type="evidence" value="ECO:0007669"/>
    <property type="project" value="UniProtKB-SubCell"/>
</dbReference>
<dbReference type="eggNOG" id="KOG2331">
    <property type="taxonomic scope" value="Eukaryota"/>
</dbReference>
<dbReference type="InParanoid" id="H3GSA0"/>
<feature type="region of interest" description="Disordered" evidence="1">
    <location>
        <begin position="1"/>
        <end position="24"/>
    </location>
</feature>
<dbReference type="GO" id="GO:0006491">
    <property type="term" value="P:N-glycan processing"/>
    <property type="evidence" value="ECO:0000318"/>
    <property type="project" value="GO_Central"/>
</dbReference>
<feature type="domain" description="Cytosolic endo-beta-N-acetylglucosaminidase TIM barrel" evidence="2">
    <location>
        <begin position="262"/>
        <end position="546"/>
    </location>
</feature>
<dbReference type="Gene3D" id="2.60.120.260">
    <property type="entry name" value="Galactose-binding domain-like"/>
    <property type="match status" value="1"/>
</dbReference>
<dbReference type="GO" id="GO:0033925">
    <property type="term" value="F:mannosyl-glycoprotein endo-beta-N-acetylglucosaminidase activity"/>
    <property type="evidence" value="ECO:0000318"/>
    <property type="project" value="GO_Central"/>
</dbReference>
<reference evidence="4" key="1">
    <citation type="journal article" date="2006" name="Science">
        <title>Phytophthora genome sequences uncover evolutionary origins and mechanisms of pathogenesis.</title>
        <authorList>
            <person name="Tyler B.M."/>
            <person name="Tripathy S."/>
            <person name="Zhang X."/>
            <person name="Dehal P."/>
            <person name="Jiang R.H."/>
            <person name="Aerts A."/>
            <person name="Arredondo F.D."/>
            <person name="Baxter L."/>
            <person name="Bensasson D."/>
            <person name="Beynon J.L."/>
            <person name="Chapman J."/>
            <person name="Damasceno C.M."/>
            <person name="Dorrance A.E."/>
            <person name="Dou D."/>
            <person name="Dickerman A.W."/>
            <person name="Dubchak I.L."/>
            <person name="Garbelotto M."/>
            <person name="Gijzen M."/>
            <person name="Gordon S.G."/>
            <person name="Govers F."/>
            <person name="Grunwald N.J."/>
            <person name="Huang W."/>
            <person name="Ivors K.L."/>
            <person name="Jones R.W."/>
            <person name="Kamoun S."/>
            <person name="Krampis K."/>
            <person name="Lamour K.H."/>
            <person name="Lee M.K."/>
            <person name="McDonald W.H."/>
            <person name="Medina M."/>
            <person name="Meijer H.J."/>
            <person name="Nordberg E.K."/>
            <person name="Maclean D.J."/>
            <person name="Ospina-Giraldo M.D."/>
            <person name="Morris P.F."/>
            <person name="Phuntumart V."/>
            <person name="Putnam N.H."/>
            <person name="Rash S."/>
            <person name="Rose J.K."/>
            <person name="Sakihama Y."/>
            <person name="Salamov A.A."/>
            <person name="Savidor A."/>
            <person name="Scheuring C.F."/>
            <person name="Smith B.M."/>
            <person name="Sobral B.W."/>
            <person name="Terry A."/>
            <person name="Torto-Alalibo T.A."/>
            <person name="Win J."/>
            <person name="Xu Z."/>
            <person name="Zhang H."/>
            <person name="Grigoriev I.V."/>
            <person name="Rokhsar D.S."/>
            <person name="Boore J.L."/>
        </authorList>
    </citation>
    <scope>NUCLEOTIDE SEQUENCE [LARGE SCALE GENOMIC DNA]</scope>
    <source>
        <strain evidence="4">Pr102</strain>
    </source>
</reference>
<dbReference type="InterPro" id="IPR032979">
    <property type="entry name" value="ENGase"/>
</dbReference>
<dbReference type="Gene3D" id="3.20.20.80">
    <property type="entry name" value="Glycosidases"/>
    <property type="match status" value="1"/>
</dbReference>
<dbReference type="Pfam" id="PF03644">
    <property type="entry name" value="Glyco_hydro_85"/>
    <property type="match status" value="1"/>
</dbReference>
<dbReference type="STRING" id="164328.H3GSA0"/>
<sequence length="895" mass="98828">MSSSGASDASSAAFAPEDPATTAPATAAPIPVEAIATLLALGLGLLYWLCFRPGRANDTSANANDHKSPTKLREERYRAFVEHQVAANEIALFVARGDRVETFQRLFDALQVQLHVVDLAKTAGGRNVLGALREHFGTKSEDQDEFLFVKGALLGGLGELRSLLVNGKQSELGAQCDWSCVRVDPKSETGFMVLGPQNGFQEVAEAGDAMVKLETKPLYSVEELRDFETKTLIGSSVPIAPRSRTQRRRSKLLVCHDMKGGYQEDRFKQGCTDFDAYRFYQWDLVDLFVYFGHALACPPPTGWIAAGHRHGTRVLGTFLTEGDQGTEMCKELFQDAHSAETFASKLAAIAWHGGFDGWLINVENTVPAELVSNINVFLRTLRKELQLQNPLAQVVWYGSLSRSGKRESCVRLDESSTDFFSNVDAFYADYGWASDDAKFSAAFDLDRRYDVYMGIDVFGRHNMLGGGKMNCGEPLRLAWNSGVSAALFAPGWTHECYQHEEQEDFIVVEKRFWESVRESWKTKSPCYDALGGRNCLYSAFNIGRGVGVWTEGKRVGTSAWSNMTELDIQPNQALHVGSVVATATGSMKAAICHDTAFQGGASVQFQGQLVGREKSYFKLFDVDIAFSPRRIMEISYTTATREESVCLLVLTVCPGLDRATHYVILRSMDDSGPDAGDNRVDPKKPLSTVAKASLEKHFYLPVSTELFDIEGVTAEAVQGITADGWCKKTYRLGGQLWDEKHIVEIGVICTKKIRKVPGEREEYLAYMGEICVVGSGKPAVKAAHRDVHSQPRWCENAKLTSFVRHDPGSVSFEVQWDFAPDGVPVRYVLVFARSDDGDRVFLGTSFDNALWADKCSWRQATSASSHSSTRLTIELQSVSWAGQSSTSVCKLHLEG</sequence>
<keyword evidence="4" id="KW-1185">Reference proteome</keyword>
<dbReference type="PANTHER" id="PTHR13246:SF1">
    <property type="entry name" value="CYTOSOLIC ENDO-BETA-N-ACETYLGLUCOSAMINIDASE"/>
    <property type="match status" value="1"/>
</dbReference>
<dbReference type="OMA" id="VWYGSLS"/>
<dbReference type="FunFam" id="3.20.20.80:FF:000402">
    <property type="entry name" value="Predicted protein"/>
    <property type="match status" value="1"/>
</dbReference>
<dbReference type="AlphaFoldDB" id="H3GSA0"/>
<dbReference type="VEuPathDB" id="FungiDB:KRP22_1192"/>
<name>H3GSA0_PHYRM</name>
<dbReference type="VEuPathDB" id="FungiDB:KRP23_1445"/>
<protein>
    <recommendedName>
        <fullName evidence="2">Cytosolic endo-beta-N-acetylglucosaminidase TIM barrel domain-containing protein</fullName>
    </recommendedName>
</protein>
<organism evidence="3 4">
    <name type="scientific">Phytophthora ramorum</name>
    <name type="common">Sudden oak death agent</name>
    <dbReference type="NCBI Taxonomy" id="164328"/>
    <lineage>
        <taxon>Eukaryota</taxon>
        <taxon>Sar</taxon>
        <taxon>Stramenopiles</taxon>
        <taxon>Oomycota</taxon>
        <taxon>Peronosporomycetes</taxon>
        <taxon>Peronosporales</taxon>
        <taxon>Peronosporaceae</taxon>
        <taxon>Phytophthora</taxon>
    </lineage>
</organism>
<evidence type="ECO:0000313" key="3">
    <source>
        <dbReference type="EnsemblProtists" id="Phyra79858"/>
    </source>
</evidence>
<dbReference type="PANTHER" id="PTHR13246">
    <property type="entry name" value="ENDO BETA N-ACETYLGLUCOSAMINIDASE"/>
    <property type="match status" value="1"/>
</dbReference>